<proteinExistence type="predicted"/>
<accession>A0ABV8TCM0</accession>
<gene>
    <name evidence="2" type="ORF">ACFPC0_11085</name>
</gene>
<dbReference type="Proteomes" id="UP001595824">
    <property type="component" value="Unassembled WGS sequence"/>
</dbReference>
<name>A0ABV8TCM0_9ACTN</name>
<feature type="compositionally biased region" description="Basic and acidic residues" evidence="1">
    <location>
        <begin position="11"/>
        <end position="39"/>
    </location>
</feature>
<evidence type="ECO:0000256" key="1">
    <source>
        <dbReference type="SAM" id="MobiDB-lite"/>
    </source>
</evidence>
<comment type="caution">
    <text evidence="2">The sequence shown here is derived from an EMBL/GenBank/DDBJ whole genome shotgun (WGS) entry which is preliminary data.</text>
</comment>
<organism evidence="2 3">
    <name type="scientific">Streptomyces andamanensis</name>
    <dbReference type="NCBI Taxonomy" id="1565035"/>
    <lineage>
        <taxon>Bacteria</taxon>
        <taxon>Bacillati</taxon>
        <taxon>Actinomycetota</taxon>
        <taxon>Actinomycetes</taxon>
        <taxon>Kitasatosporales</taxon>
        <taxon>Streptomycetaceae</taxon>
        <taxon>Streptomyces</taxon>
    </lineage>
</organism>
<keyword evidence="3" id="KW-1185">Reference proteome</keyword>
<evidence type="ECO:0000313" key="2">
    <source>
        <dbReference type="EMBL" id="MFC4328371.1"/>
    </source>
</evidence>
<evidence type="ECO:0000313" key="3">
    <source>
        <dbReference type="Proteomes" id="UP001595824"/>
    </source>
</evidence>
<sequence>MKGKQAAAAARRREAEAVEAAEKLRQEKADQRARYEEENKRLREELARARNEMSGRAAELAQAEIERVLKEKERERAFRGLSDDLVEALADKKDTLIYQACWYLSFRNGVPPIAALRHVIMWMTKTSYEAQYTVDWLVGEGLPREGWAATLLRQHQYAEPAVVKGRGGVPLLAPVEVEDLMTHPEVHPKYRPGWWVDQADLYRALNAARARAHRRR</sequence>
<feature type="region of interest" description="Disordered" evidence="1">
    <location>
        <begin position="1"/>
        <end position="39"/>
    </location>
</feature>
<dbReference type="EMBL" id="JBHSDP010000011">
    <property type="protein sequence ID" value="MFC4328371.1"/>
    <property type="molecule type" value="Genomic_DNA"/>
</dbReference>
<reference evidence="3" key="1">
    <citation type="journal article" date="2019" name="Int. J. Syst. Evol. Microbiol.">
        <title>The Global Catalogue of Microorganisms (GCM) 10K type strain sequencing project: providing services to taxonomists for standard genome sequencing and annotation.</title>
        <authorList>
            <consortium name="The Broad Institute Genomics Platform"/>
            <consortium name="The Broad Institute Genome Sequencing Center for Infectious Disease"/>
            <person name="Wu L."/>
            <person name="Ma J."/>
        </authorList>
    </citation>
    <scope>NUCLEOTIDE SEQUENCE [LARGE SCALE GENOMIC DNA]</scope>
    <source>
        <strain evidence="3">PCU 347</strain>
    </source>
</reference>
<dbReference type="RefSeq" id="WP_381738574.1">
    <property type="nucleotide sequence ID" value="NZ_JBHSDP010000011.1"/>
</dbReference>
<protein>
    <submittedName>
        <fullName evidence="2">Uncharacterized protein</fullName>
    </submittedName>
</protein>